<name>A0A917MFW7_9SPHI</name>
<evidence type="ECO:0008006" key="3">
    <source>
        <dbReference type="Google" id="ProtNLM"/>
    </source>
</evidence>
<organism evidence="1 2">
    <name type="scientific">Parapedobacter pyrenivorans</name>
    <dbReference type="NCBI Taxonomy" id="1305674"/>
    <lineage>
        <taxon>Bacteria</taxon>
        <taxon>Pseudomonadati</taxon>
        <taxon>Bacteroidota</taxon>
        <taxon>Sphingobacteriia</taxon>
        <taxon>Sphingobacteriales</taxon>
        <taxon>Sphingobacteriaceae</taxon>
        <taxon>Parapedobacter</taxon>
    </lineage>
</organism>
<reference evidence="1" key="1">
    <citation type="journal article" date="2014" name="Int. J. Syst. Evol. Microbiol.">
        <title>Complete genome sequence of Corynebacterium casei LMG S-19264T (=DSM 44701T), isolated from a smear-ripened cheese.</title>
        <authorList>
            <consortium name="US DOE Joint Genome Institute (JGI-PGF)"/>
            <person name="Walter F."/>
            <person name="Albersmeier A."/>
            <person name="Kalinowski J."/>
            <person name="Ruckert C."/>
        </authorList>
    </citation>
    <scope>NUCLEOTIDE SEQUENCE</scope>
    <source>
        <strain evidence="1">CGMCC 1.12195</strain>
    </source>
</reference>
<accession>A0A917MFW7</accession>
<dbReference type="EMBL" id="BMER01000007">
    <property type="protein sequence ID" value="GGH04363.1"/>
    <property type="molecule type" value="Genomic_DNA"/>
</dbReference>
<sequence length="162" mass="18259">MENLAITMECLRDLVAFHTERISGYEAMLNGLTPDEQYLSTLFNAFIRQSANMKGELLQMGTLWGLDEEQLQHPGRYGFAWAMVKAVFSSRMPSYPLDKCKSGENALLIAYHSVEGTQGLPNPVRLLINRQKREVIGARDWIAHFATLPGQTERTQELVAVS</sequence>
<comment type="caution">
    <text evidence="1">The sequence shown here is derived from an EMBL/GenBank/DDBJ whole genome shotgun (WGS) entry which is preliminary data.</text>
</comment>
<keyword evidence="2" id="KW-1185">Reference proteome</keyword>
<dbReference type="RefSeq" id="WP_188508474.1">
    <property type="nucleotide sequence ID" value="NZ_BMER01000007.1"/>
</dbReference>
<proteinExistence type="predicted"/>
<dbReference type="AlphaFoldDB" id="A0A917MFW7"/>
<evidence type="ECO:0000313" key="1">
    <source>
        <dbReference type="EMBL" id="GGH04363.1"/>
    </source>
</evidence>
<evidence type="ECO:0000313" key="2">
    <source>
        <dbReference type="Proteomes" id="UP000660862"/>
    </source>
</evidence>
<dbReference type="InterPro" id="IPR012347">
    <property type="entry name" value="Ferritin-like"/>
</dbReference>
<dbReference type="Proteomes" id="UP000660862">
    <property type="component" value="Unassembled WGS sequence"/>
</dbReference>
<dbReference type="Gene3D" id="1.20.1260.10">
    <property type="match status" value="1"/>
</dbReference>
<gene>
    <name evidence="1" type="ORF">GCM10007415_45840</name>
</gene>
<reference evidence="1" key="2">
    <citation type="submission" date="2020-09" db="EMBL/GenBank/DDBJ databases">
        <authorList>
            <person name="Sun Q."/>
            <person name="Zhou Y."/>
        </authorList>
    </citation>
    <scope>NUCLEOTIDE SEQUENCE</scope>
    <source>
        <strain evidence="1">CGMCC 1.12195</strain>
    </source>
</reference>
<protein>
    <recommendedName>
        <fullName evidence="3">DUF2383 domain-containing protein</fullName>
    </recommendedName>
</protein>